<evidence type="ECO:0000256" key="7">
    <source>
        <dbReference type="ARBA" id="ARBA00023136"/>
    </source>
</evidence>
<organism evidence="12 13">
    <name type="scientific">Streptomyces daqingensis</name>
    <dbReference type="NCBI Taxonomy" id="1472640"/>
    <lineage>
        <taxon>Bacteria</taxon>
        <taxon>Bacillati</taxon>
        <taxon>Actinomycetota</taxon>
        <taxon>Actinomycetes</taxon>
        <taxon>Kitasatosporales</taxon>
        <taxon>Streptomycetaceae</taxon>
        <taxon>Streptomyces</taxon>
    </lineage>
</organism>
<accession>A0ABQ2LQ46</accession>
<dbReference type="InterPro" id="IPR007387">
    <property type="entry name" value="TRAP_DctQ"/>
</dbReference>
<feature type="transmembrane region" description="Helical" evidence="10">
    <location>
        <begin position="12"/>
        <end position="33"/>
    </location>
</feature>
<dbReference type="Proteomes" id="UP000631535">
    <property type="component" value="Unassembled WGS sequence"/>
</dbReference>
<gene>
    <name evidence="12" type="ORF">GCM10012287_01050</name>
</gene>
<keyword evidence="4" id="KW-0997">Cell inner membrane</keyword>
<dbReference type="Pfam" id="PF04290">
    <property type="entry name" value="DctQ"/>
    <property type="match status" value="1"/>
</dbReference>
<name>A0ABQ2LQ46_9ACTN</name>
<evidence type="ECO:0000313" key="12">
    <source>
        <dbReference type="EMBL" id="GGO41723.1"/>
    </source>
</evidence>
<dbReference type="EMBL" id="BMMP01000001">
    <property type="protein sequence ID" value="GGO41723.1"/>
    <property type="molecule type" value="Genomic_DNA"/>
</dbReference>
<evidence type="ECO:0000256" key="4">
    <source>
        <dbReference type="ARBA" id="ARBA00022519"/>
    </source>
</evidence>
<dbReference type="PANTHER" id="PTHR35011:SF10">
    <property type="entry name" value="TRAP TRANSPORTER SMALL PERMEASE PROTEIN"/>
    <property type="match status" value="1"/>
</dbReference>
<keyword evidence="6 10" id="KW-1133">Transmembrane helix</keyword>
<comment type="subcellular location">
    <subcellularLocation>
        <location evidence="1">Cell inner membrane</location>
        <topology evidence="1">Multi-pass membrane protein</topology>
    </subcellularLocation>
</comment>
<evidence type="ECO:0000256" key="9">
    <source>
        <dbReference type="SAM" id="MobiDB-lite"/>
    </source>
</evidence>
<dbReference type="PANTHER" id="PTHR35011">
    <property type="entry name" value="2,3-DIKETO-L-GULONATE TRAP TRANSPORTER SMALL PERMEASE PROTEIN YIAM"/>
    <property type="match status" value="1"/>
</dbReference>
<feature type="compositionally biased region" description="Gly residues" evidence="9">
    <location>
        <begin position="180"/>
        <end position="191"/>
    </location>
</feature>
<feature type="compositionally biased region" description="Low complexity" evidence="9">
    <location>
        <begin position="167"/>
        <end position="179"/>
    </location>
</feature>
<keyword evidence="2" id="KW-0813">Transport</keyword>
<evidence type="ECO:0000256" key="6">
    <source>
        <dbReference type="ARBA" id="ARBA00022989"/>
    </source>
</evidence>
<keyword evidence="13" id="KW-1185">Reference proteome</keyword>
<keyword evidence="3" id="KW-1003">Cell membrane</keyword>
<protein>
    <recommendedName>
        <fullName evidence="11">Tripartite ATP-independent periplasmic transporters DctQ component domain-containing protein</fullName>
    </recommendedName>
</protein>
<keyword evidence="5 10" id="KW-0812">Transmembrane</keyword>
<evidence type="ECO:0000313" key="13">
    <source>
        <dbReference type="Proteomes" id="UP000631535"/>
    </source>
</evidence>
<evidence type="ECO:0000256" key="1">
    <source>
        <dbReference type="ARBA" id="ARBA00004429"/>
    </source>
</evidence>
<keyword evidence="7 10" id="KW-0472">Membrane</keyword>
<feature type="transmembrane region" description="Helical" evidence="10">
    <location>
        <begin position="92"/>
        <end position="114"/>
    </location>
</feature>
<dbReference type="InterPro" id="IPR055348">
    <property type="entry name" value="DctQ"/>
</dbReference>
<comment type="caution">
    <text evidence="12">The sequence shown here is derived from an EMBL/GenBank/DDBJ whole genome shotgun (WGS) entry which is preliminary data.</text>
</comment>
<evidence type="ECO:0000256" key="3">
    <source>
        <dbReference type="ARBA" id="ARBA00022475"/>
    </source>
</evidence>
<evidence type="ECO:0000256" key="2">
    <source>
        <dbReference type="ARBA" id="ARBA00022448"/>
    </source>
</evidence>
<dbReference type="RefSeq" id="WP_189035029.1">
    <property type="nucleotide sequence ID" value="NZ_BMMP01000001.1"/>
</dbReference>
<evidence type="ECO:0000256" key="5">
    <source>
        <dbReference type="ARBA" id="ARBA00022692"/>
    </source>
</evidence>
<feature type="transmembrane region" description="Helical" evidence="10">
    <location>
        <begin position="134"/>
        <end position="155"/>
    </location>
</feature>
<feature type="region of interest" description="Disordered" evidence="9">
    <location>
        <begin position="159"/>
        <end position="204"/>
    </location>
</feature>
<sequence>MKALDHIRKYVLACSLGLAVVSMSVVALMMLTITYDVVVRFTFAAPTDWAYPVNAAGVLLVTALSVPYLYAKGQHISMDLLYRALPKRTRRLADGVTAAATAFLGLILAVTAYRAMAVAIEGGLTGSGTFSIPLWIPDAALLVTGVLLTLVAVLFPPGGQAEPPVQTEPEPSPAEAAASGTGGRDSAGDGGAESASSGEGEAKP</sequence>
<evidence type="ECO:0000256" key="8">
    <source>
        <dbReference type="ARBA" id="ARBA00038436"/>
    </source>
</evidence>
<feature type="compositionally biased region" description="Low complexity" evidence="9">
    <location>
        <begin position="192"/>
        <end position="204"/>
    </location>
</feature>
<evidence type="ECO:0000256" key="10">
    <source>
        <dbReference type="SAM" id="Phobius"/>
    </source>
</evidence>
<reference evidence="13" key="1">
    <citation type="journal article" date="2019" name="Int. J. Syst. Evol. Microbiol.">
        <title>The Global Catalogue of Microorganisms (GCM) 10K type strain sequencing project: providing services to taxonomists for standard genome sequencing and annotation.</title>
        <authorList>
            <consortium name="The Broad Institute Genomics Platform"/>
            <consortium name="The Broad Institute Genome Sequencing Center for Infectious Disease"/>
            <person name="Wu L."/>
            <person name="Ma J."/>
        </authorList>
    </citation>
    <scope>NUCLEOTIDE SEQUENCE [LARGE SCALE GENOMIC DNA]</scope>
    <source>
        <strain evidence="13">CGMCC 4.7178</strain>
    </source>
</reference>
<proteinExistence type="inferred from homology"/>
<comment type="similarity">
    <text evidence="8">Belongs to the TRAP transporter small permease family.</text>
</comment>
<feature type="transmembrane region" description="Helical" evidence="10">
    <location>
        <begin position="53"/>
        <end position="71"/>
    </location>
</feature>
<feature type="domain" description="Tripartite ATP-independent periplasmic transporters DctQ component" evidence="11">
    <location>
        <begin position="29"/>
        <end position="153"/>
    </location>
</feature>
<evidence type="ECO:0000259" key="11">
    <source>
        <dbReference type="Pfam" id="PF04290"/>
    </source>
</evidence>